<name>A0A8S9YDL2_9TREM</name>
<evidence type="ECO:0000313" key="1">
    <source>
        <dbReference type="EMBL" id="KAF7234429.1"/>
    </source>
</evidence>
<dbReference type="AlphaFoldDB" id="A0A8S9YDL2"/>
<dbReference type="EMBL" id="JTDE01009679">
    <property type="protein sequence ID" value="KAF7234429.1"/>
    <property type="molecule type" value="Genomic_DNA"/>
</dbReference>
<evidence type="ECO:0000313" key="2">
    <source>
        <dbReference type="Proteomes" id="UP000822476"/>
    </source>
</evidence>
<reference evidence="1" key="1">
    <citation type="submission" date="2019-07" db="EMBL/GenBank/DDBJ databases">
        <title>Annotation for the trematode Paragonimus miyazaki's.</title>
        <authorList>
            <person name="Choi Y.-J."/>
        </authorList>
    </citation>
    <scope>NUCLEOTIDE SEQUENCE</scope>
    <source>
        <strain evidence="1">Japan</strain>
    </source>
</reference>
<organism evidence="1 2">
    <name type="scientific">Paragonimus skrjabini miyazakii</name>
    <dbReference type="NCBI Taxonomy" id="59628"/>
    <lineage>
        <taxon>Eukaryota</taxon>
        <taxon>Metazoa</taxon>
        <taxon>Spiralia</taxon>
        <taxon>Lophotrochozoa</taxon>
        <taxon>Platyhelminthes</taxon>
        <taxon>Trematoda</taxon>
        <taxon>Digenea</taxon>
        <taxon>Plagiorchiida</taxon>
        <taxon>Troglotremata</taxon>
        <taxon>Troglotrematidae</taxon>
        <taxon>Paragonimus</taxon>
    </lineage>
</organism>
<comment type="caution">
    <text evidence="1">The sequence shown here is derived from an EMBL/GenBank/DDBJ whole genome shotgun (WGS) entry which is preliminary data.</text>
</comment>
<sequence length="94" mass="10203">MLPSTCNTSAAKNDNNLVDKLAALWNVPSTTTLRKTTYVSPPSTSAKINASVWQELTTSHKSYSQQNFRKTLIHYGPCSPEASSNSVGLFGINL</sequence>
<accession>A0A8S9YDL2</accession>
<dbReference type="Proteomes" id="UP000822476">
    <property type="component" value="Unassembled WGS sequence"/>
</dbReference>
<keyword evidence="2" id="KW-1185">Reference proteome</keyword>
<protein>
    <submittedName>
        <fullName evidence="1">Uncharacterized protein</fullName>
    </submittedName>
</protein>
<gene>
    <name evidence="1" type="ORF">EG68_12019</name>
</gene>
<proteinExistence type="predicted"/>